<feature type="region of interest" description="Disordered" evidence="1">
    <location>
        <begin position="336"/>
        <end position="374"/>
    </location>
</feature>
<dbReference type="AlphaFoldDB" id="A0A409W9T5"/>
<keyword evidence="5" id="KW-1185">Reference proteome</keyword>
<name>A0A409W9T5_9AGAR</name>
<protein>
    <recommendedName>
        <fullName evidence="3">DUF6533 domain-containing protein</fullName>
    </recommendedName>
</protein>
<feature type="transmembrane region" description="Helical" evidence="2">
    <location>
        <begin position="166"/>
        <end position="185"/>
    </location>
</feature>
<feature type="domain" description="DUF6533" evidence="3">
    <location>
        <begin position="13"/>
        <end position="58"/>
    </location>
</feature>
<dbReference type="Pfam" id="PF20151">
    <property type="entry name" value="DUF6533"/>
    <property type="match status" value="1"/>
</dbReference>
<proteinExistence type="predicted"/>
<dbReference type="OrthoDB" id="3052633at2759"/>
<feature type="transmembrane region" description="Helical" evidence="2">
    <location>
        <begin position="51"/>
        <end position="71"/>
    </location>
</feature>
<feature type="transmembrane region" description="Helical" evidence="2">
    <location>
        <begin position="83"/>
        <end position="103"/>
    </location>
</feature>
<dbReference type="EMBL" id="NHYE01005277">
    <property type="protein sequence ID" value="PPQ75249.1"/>
    <property type="molecule type" value="Genomic_DNA"/>
</dbReference>
<evidence type="ECO:0000259" key="3">
    <source>
        <dbReference type="Pfam" id="PF20151"/>
    </source>
</evidence>
<feature type="transmembrane region" description="Helical" evidence="2">
    <location>
        <begin position="6"/>
        <end position="30"/>
    </location>
</feature>
<accession>A0A409W9T5</accession>
<dbReference type="InParanoid" id="A0A409W9T5"/>
<organism evidence="4 5">
    <name type="scientific">Gymnopilus dilepis</name>
    <dbReference type="NCBI Taxonomy" id="231916"/>
    <lineage>
        <taxon>Eukaryota</taxon>
        <taxon>Fungi</taxon>
        <taxon>Dikarya</taxon>
        <taxon>Basidiomycota</taxon>
        <taxon>Agaricomycotina</taxon>
        <taxon>Agaricomycetes</taxon>
        <taxon>Agaricomycetidae</taxon>
        <taxon>Agaricales</taxon>
        <taxon>Agaricineae</taxon>
        <taxon>Hymenogastraceae</taxon>
        <taxon>Gymnopilus</taxon>
    </lineage>
</organism>
<feature type="transmembrane region" description="Helical" evidence="2">
    <location>
        <begin position="206"/>
        <end position="231"/>
    </location>
</feature>
<feature type="transmembrane region" description="Helical" evidence="2">
    <location>
        <begin position="243"/>
        <end position="264"/>
    </location>
</feature>
<evidence type="ECO:0000313" key="4">
    <source>
        <dbReference type="EMBL" id="PPQ75249.1"/>
    </source>
</evidence>
<sequence>MTLFQVYEFAFVCCSIAAVALLIWDHVITFGAEVRCMWSRKFSGPTVLYSLLRYGTLVEKIVILLLASWYLDPRGCDVAVRFQIFPMILRSVGFGLFSALRVYALRRNQWPLASFVFLLCLPSIVTPAYVYAHQLSPGVDRYGCELAYIASPTIHNRSEIKLNHRIIADILGETIVIIVTVSRTFRLRKELVPLDEEDKRPGLMQLLFRDGSIYFCALLILSLADMLVLVFDNAPKFATRYDYWVVPYYTPVSFRTIIICRFLLMLRGIYYSNDADEAETPIGTLRFASKVIGPMGAPVDVSRFDSQEGPEPWEDEDIVYSRDPLATGMLEMDSAPCVAGPSGTSKESTDELEEELSTQSSTTDLGEIPQCKAV</sequence>
<keyword evidence="2" id="KW-0472">Membrane</keyword>
<evidence type="ECO:0000256" key="2">
    <source>
        <dbReference type="SAM" id="Phobius"/>
    </source>
</evidence>
<feature type="transmembrane region" description="Helical" evidence="2">
    <location>
        <begin position="110"/>
        <end position="132"/>
    </location>
</feature>
<evidence type="ECO:0000256" key="1">
    <source>
        <dbReference type="SAM" id="MobiDB-lite"/>
    </source>
</evidence>
<evidence type="ECO:0000313" key="5">
    <source>
        <dbReference type="Proteomes" id="UP000284706"/>
    </source>
</evidence>
<dbReference type="InterPro" id="IPR045340">
    <property type="entry name" value="DUF6533"/>
</dbReference>
<reference evidence="4 5" key="1">
    <citation type="journal article" date="2018" name="Evol. Lett.">
        <title>Horizontal gene cluster transfer increased hallucinogenic mushroom diversity.</title>
        <authorList>
            <person name="Reynolds H.T."/>
            <person name="Vijayakumar V."/>
            <person name="Gluck-Thaler E."/>
            <person name="Korotkin H.B."/>
            <person name="Matheny P.B."/>
            <person name="Slot J.C."/>
        </authorList>
    </citation>
    <scope>NUCLEOTIDE SEQUENCE [LARGE SCALE GENOMIC DNA]</scope>
    <source>
        <strain evidence="4 5">SRW20</strain>
    </source>
</reference>
<keyword evidence="2" id="KW-0812">Transmembrane</keyword>
<dbReference type="STRING" id="231916.A0A409W9T5"/>
<keyword evidence="2" id="KW-1133">Transmembrane helix</keyword>
<gene>
    <name evidence="4" type="ORF">CVT26_014814</name>
</gene>
<comment type="caution">
    <text evidence="4">The sequence shown here is derived from an EMBL/GenBank/DDBJ whole genome shotgun (WGS) entry which is preliminary data.</text>
</comment>
<dbReference type="Proteomes" id="UP000284706">
    <property type="component" value="Unassembled WGS sequence"/>
</dbReference>